<dbReference type="KEGG" id="avt:NCTC3438_01727"/>
<proteinExistence type="inferred from homology"/>
<evidence type="ECO:0000313" key="9">
    <source>
        <dbReference type="EMBL" id="VEB24840.1"/>
    </source>
</evidence>
<dbReference type="InterPro" id="IPR036787">
    <property type="entry name" value="T_IF-3_N_sf"/>
</dbReference>
<dbReference type="SUPFAM" id="SSF55200">
    <property type="entry name" value="Translation initiation factor IF3, C-terminal domain"/>
    <property type="match status" value="1"/>
</dbReference>
<dbReference type="PANTHER" id="PTHR10938:SF0">
    <property type="entry name" value="TRANSLATION INITIATION FACTOR IF-3, MITOCHONDRIAL"/>
    <property type="match status" value="1"/>
</dbReference>
<dbReference type="GO" id="GO:0003743">
    <property type="term" value="F:translation initiation factor activity"/>
    <property type="evidence" value="ECO:0007669"/>
    <property type="project" value="UniProtKB-UniRule"/>
</dbReference>
<reference evidence="9 10" key="1">
    <citation type="submission" date="2018-12" db="EMBL/GenBank/DDBJ databases">
        <authorList>
            <consortium name="Pathogen Informatics"/>
        </authorList>
    </citation>
    <scope>NUCLEOTIDE SEQUENCE [LARGE SCALE GENOMIC DNA]</scope>
    <source>
        <strain evidence="9 10">NCTC3438</strain>
    </source>
</reference>
<dbReference type="InterPro" id="IPR019814">
    <property type="entry name" value="Translation_initiation_fac_3_N"/>
</dbReference>
<evidence type="ECO:0000256" key="5">
    <source>
        <dbReference type="NCBIfam" id="TIGR00168"/>
    </source>
</evidence>
<dbReference type="EMBL" id="LR134167">
    <property type="protein sequence ID" value="VEB24840.1"/>
    <property type="molecule type" value="Genomic_DNA"/>
</dbReference>
<dbReference type="NCBIfam" id="TIGR00168">
    <property type="entry name" value="infC"/>
    <property type="match status" value="1"/>
</dbReference>
<evidence type="ECO:0000256" key="3">
    <source>
        <dbReference type="ARBA" id="ARBA00022917"/>
    </source>
</evidence>
<protein>
    <recommendedName>
        <fullName evidence="4 5">Translation initiation factor IF-3</fullName>
    </recommendedName>
</protein>
<comment type="subcellular location">
    <subcellularLocation>
        <location evidence="4 6">Cytoplasm</location>
    </subcellularLocation>
</comment>
<dbReference type="AlphaFoldDB" id="A0A447SSH1"/>
<gene>
    <name evidence="4 9" type="primary">infC</name>
    <name evidence="9" type="ORF">NCTC3438_01727</name>
</gene>
<dbReference type="Pfam" id="PF00707">
    <property type="entry name" value="IF3_C"/>
    <property type="match status" value="1"/>
</dbReference>
<dbReference type="GO" id="GO:0043022">
    <property type="term" value="F:ribosome binding"/>
    <property type="evidence" value="ECO:0007669"/>
    <property type="project" value="TreeGrafter"/>
</dbReference>
<dbReference type="PANTHER" id="PTHR10938">
    <property type="entry name" value="TRANSLATION INITIATION FACTOR IF-3"/>
    <property type="match status" value="1"/>
</dbReference>
<dbReference type="Pfam" id="PF05198">
    <property type="entry name" value="IF3_N"/>
    <property type="match status" value="1"/>
</dbReference>
<evidence type="ECO:0000256" key="1">
    <source>
        <dbReference type="ARBA" id="ARBA00005439"/>
    </source>
</evidence>
<comment type="function">
    <text evidence="4 6">IF-3 binds to the 30S ribosomal subunit and shifts the equilibrium between 70S ribosomes and their 50S and 30S subunits in favor of the free subunits, thus enhancing the availability of 30S subunits on which protein synthesis initiation begins.</text>
</comment>
<keyword evidence="4" id="KW-0963">Cytoplasm</keyword>
<evidence type="ECO:0000313" key="10">
    <source>
        <dbReference type="Proteomes" id="UP000268198"/>
    </source>
</evidence>
<comment type="subunit">
    <text evidence="4 6">Monomer.</text>
</comment>
<keyword evidence="10" id="KW-1185">Reference proteome</keyword>
<evidence type="ECO:0000259" key="7">
    <source>
        <dbReference type="Pfam" id="PF00707"/>
    </source>
</evidence>
<dbReference type="InterPro" id="IPR036788">
    <property type="entry name" value="T_IF-3_C_sf"/>
</dbReference>
<evidence type="ECO:0000256" key="6">
    <source>
        <dbReference type="RuleBase" id="RU000646"/>
    </source>
</evidence>
<dbReference type="InterPro" id="IPR001288">
    <property type="entry name" value="Translation_initiation_fac_3"/>
</dbReference>
<dbReference type="Gene3D" id="3.30.110.10">
    <property type="entry name" value="Translation initiation factor 3 (IF-3), C-terminal domain"/>
    <property type="match status" value="1"/>
</dbReference>
<dbReference type="FunFam" id="3.30.110.10:FF:000001">
    <property type="entry name" value="Translation initiation factor IF-3"/>
    <property type="match status" value="1"/>
</dbReference>
<dbReference type="GO" id="GO:0032790">
    <property type="term" value="P:ribosome disassembly"/>
    <property type="evidence" value="ECO:0007669"/>
    <property type="project" value="TreeGrafter"/>
</dbReference>
<sequence>MIDQDGEQAGIVSLQEALNKAEEVNLDLVEISPNAEPPVCRIMNYGKFLYEKGKAAKEQKKKQKVVQVKEIKFRPGTDEGDYQVKLRSILRFLEDGDKVKITVRFRGREMAHQDIGLNVLERVKQDTSGIAMIESAPGKLEGRQAVMVIAPKKK</sequence>
<keyword evidence="2 4" id="KW-0396">Initiation factor</keyword>
<feature type="domain" description="Translation initiation factor 3 C-terminal" evidence="7">
    <location>
        <begin position="66"/>
        <end position="152"/>
    </location>
</feature>
<name>A0A447SSH1_AVIVO</name>
<dbReference type="HAMAP" id="MF_00080">
    <property type="entry name" value="IF_3"/>
    <property type="match status" value="1"/>
</dbReference>
<evidence type="ECO:0000259" key="8">
    <source>
        <dbReference type="Pfam" id="PF05198"/>
    </source>
</evidence>
<accession>A0A447SSH1</accession>
<dbReference type="Gene3D" id="3.10.20.80">
    <property type="entry name" value="Translation initiation factor 3 (IF-3), N-terminal domain"/>
    <property type="match status" value="1"/>
</dbReference>
<dbReference type="GO" id="GO:0005829">
    <property type="term" value="C:cytosol"/>
    <property type="evidence" value="ECO:0007669"/>
    <property type="project" value="TreeGrafter"/>
</dbReference>
<comment type="similarity">
    <text evidence="1 4 6">Belongs to the IF-3 family.</text>
</comment>
<dbReference type="InterPro" id="IPR019813">
    <property type="entry name" value="Translation_initiation_fac3_CS"/>
</dbReference>
<evidence type="ECO:0000256" key="2">
    <source>
        <dbReference type="ARBA" id="ARBA00022540"/>
    </source>
</evidence>
<dbReference type="InterPro" id="IPR019815">
    <property type="entry name" value="Translation_initiation_fac_3_C"/>
</dbReference>
<feature type="domain" description="Translation initiation factor 3 N-terminal" evidence="8">
    <location>
        <begin position="2"/>
        <end position="59"/>
    </location>
</feature>
<dbReference type="Proteomes" id="UP000268198">
    <property type="component" value="Chromosome"/>
</dbReference>
<dbReference type="PROSITE" id="PS00938">
    <property type="entry name" value="IF3"/>
    <property type="match status" value="1"/>
</dbReference>
<evidence type="ECO:0000256" key="4">
    <source>
        <dbReference type="HAMAP-Rule" id="MF_00080"/>
    </source>
</evidence>
<organism evidence="9 10">
    <name type="scientific">Avibacterium volantium</name>
    <name type="common">Pasteurella volantium</name>
    <dbReference type="NCBI Taxonomy" id="762"/>
    <lineage>
        <taxon>Bacteria</taxon>
        <taxon>Pseudomonadati</taxon>
        <taxon>Pseudomonadota</taxon>
        <taxon>Gammaproteobacteria</taxon>
        <taxon>Pasteurellales</taxon>
        <taxon>Pasteurellaceae</taxon>
        <taxon>Avibacterium</taxon>
    </lineage>
</organism>
<dbReference type="GO" id="GO:0016020">
    <property type="term" value="C:membrane"/>
    <property type="evidence" value="ECO:0007669"/>
    <property type="project" value="TreeGrafter"/>
</dbReference>
<dbReference type="SUPFAM" id="SSF54364">
    <property type="entry name" value="Translation initiation factor IF3, N-terminal domain"/>
    <property type="match status" value="1"/>
</dbReference>
<keyword evidence="3 4" id="KW-0648">Protein biosynthesis</keyword>